<evidence type="ECO:0000313" key="3">
    <source>
        <dbReference type="Proteomes" id="UP000233100"/>
    </source>
</evidence>
<dbReference type="GeneTree" id="ENSGT01120000271815"/>
<reference evidence="2" key="2">
    <citation type="submission" date="2025-08" db="UniProtKB">
        <authorList>
            <consortium name="Ensembl"/>
        </authorList>
    </citation>
    <scope>IDENTIFICATION</scope>
</reference>
<dbReference type="PANTHER" id="PTHR12138">
    <property type="entry name" value="PRIMATE-EXPANDED PROTEIN FAMILY"/>
    <property type="match status" value="1"/>
</dbReference>
<evidence type="ECO:0000256" key="1">
    <source>
        <dbReference type="SAM" id="MobiDB-lite"/>
    </source>
</evidence>
<reference evidence="2" key="3">
    <citation type="submission" date="2025-09" db="UniProtKB">
        <authorList>
            <consortium name="Ensembl"/>
        </authorList>
    </citation>
    <scope>IDENTIFICATION</scope>
</reference>
<feature type="compositionally biased region" description="Gly residues" evidence="1">
    <location>
        <begin position="46"/>
        <end position="65"/>
    </location>
</feature>
<name>A0A7N9C7Z7_MACFA</name>
<feature type="region of interest" description="Disordered" evidence="1">
    <location>
        <begin position="45"/>
        <end position="103"/>
    </location>
</feature>
<protein>
    <submittedName>
        <fullName evidence="2">Uncharacterized protein</fullName>
    </submittedName>
</protein>
<dbReference type="Proteomes" id="UP000233100">
    <property type="component" value="Chromosome 20"/>
</dbReference>
<dbReference type="Ensembl" id="ENSMFAT00000088782.1">
    <property type="protein sequence ID" value="ENSMFAP00000046389.1"/>
    <property type="gene ID" value="ENSMFAG00000059690.1"/>
</dbReference>
<feature type="region of interest" description="Disordered" evidence="1">
    <location>
        <begin position="1"/>
        <end position="20"/>
    </location>
</feature>
<reference evidence="2 3" key="1">
    <citation type="submission" date="2013-03" db="EMBL/GenBank/DDBJ databases">
        <authorList>
            <person name="Warren W."/>
            <person name="Wilson R.K."/>
        </authorList>
    </citation>
    <scope>NUCLEOTIDE SEQUENCE</scope>
</reference>
<dbReference type="PRINTS" id="PR02045">
    <property type="entry name" value="F138DOMAIN"/>
</dbReference>
<proteinExistence type="predicted"/>
<keyword evidence="3" id="KW-1185">Reference proteome</keyword>
<organism evidence="2 3">
    <name type="scientific">Macaca fascicularis</name>
    <name type="common">Crab-eating macaque</name>
    <name type="synonym">Cynomolgus monkey</name>
    <dbReference type="NCBI Taxonomy" id="9541"/>
    <lineage>
        <taxon>Eukaryota</taxon>
        <taxon>Metazoa</taxon>
        <taxon>Chordata</taxon>
        <taxon>Craniata</taxon>
        <taxon>Vertebrata</taxon>
        <taxon>Euteleostomi</taxon>
        <taxon>Mammalia</taxon>
        <taxon>Eutheria</taxon>
        <taxon>Euarchontoglires</taxon>
        <taxon>Primates</taxon>
        <taxon>Haplorrhini</taxon>
        <taxon>Catarrhini</taxon>
        <taxon>Cercopithecidae</taxon>
        <taxon>Cercopithecinae</taxon>
        <taxon>Macaca</taxon>
    </lineage>
</organism>
<dbReference type="AlphaFoldDB" id="A0A7N9C7Z7"/>
<dbReference type="PANTHER" id="PTHR12138:SF162">
    <property type="entry name" value="CHROMOSOME UNDETERMINED SCAFFOLD_275, WHOLE GENOME SHOTGUN SEQUENCE"/>
    <property type="match status" value="1"/>
</dbReference>
<evidence type="ECO:0000313" key="2">
    <source>
        <dbReference type="Ensembl" id="ENSMFAP00000046389.1"/>
    </source>
</evidence>
<accession>A0A7N9C7Z7</accession>
<sequence>MIIDGASVPGADLPRSTRELRAHRPLGSRVRLRLRLGVSKATCGAPWGGGGPKASGQYGASGGGSLLPASETLPVSPGVQWRDSACWNQRPDPPGSSDSPVSVSQVAGITGSCHHARLMFVFLSETGFHHVGQAVLEAQLTSSDPTALASQSAKITGVSD</sequence>